<dbReference type="CDD" id="cd00051">
    <property type="entry name" value="EFh"/>
    <property type="match status" value="2"/>
</dbReference>
<reference evidence="5" key="1">
    <citation type="submission" date="2024-06" db="EMBL/GenBank/DDBJ databases">
        <authorList>
            <person name="Liu X."/>
            <person name="Lenzi L."/>
            <person name="Haldenby T S."/>
            <person name="Uol C."/>
        </authorList>
    </citation>
    <scope>NUCLEOTIDE SEQUENCE</scope>
</reference>
<dbReference type="InterPro" id="IPR002048">
    <property type="entry name" value="EF_hand_dom"/>
</dbReference>
<dbReference type="PANTHER" id="PTHR23048">
    <property type="entry name" value="MYOSIN LIGHT CHAIN 1, 3"/>
    <property type="match status" value="1"/>
</dbReference>
<dbReference type="FunFam" id="1.10.238.10:FF:000178">
    <property type="entry name" value="Calmodulin-2 A"/>
    <property type="match status" value="1"/>
</dbReference>
<evidence type="ECO:0000256" key="1">
    <source>
        <dbReference type="ARBA" id="ARBA00022737"/>
    </source>
</evidence>
<comment type="caution">
    <text evidence="5">The sequence shown here is derived from an EMBL/GenBank/DDBJ whole genome shotgun (WGS) entry which is preliminary data.</text>
</comment>
<evidence type="ECO:0000256" key="3">
    <source>
        <dbReference type="SAM" id="MobiDB-lite"/>
    </source>
</evidence>
<dbReference type="PANTHER" id="PTHR23048:SF0">
    <property type="entry name" value="CALMODULIN LIKE 3"/>
    <property type="match status" value="1"/>
</dbReference>
<keyword evidence="2" id="KW-0106">Calcium</keyword>
<evidence type="ECO:0000313" key="6">
    <source>
        <dbReference type="Proteomes" id="UP001497525"/>
    </source>
</evidence>
<protein>
    <recommendedName>
        <fullName evidence="4">EF-hand domain-containing protein</fullName>
    </recommendedName>
</protein>
<dbReference type="SMART" id="SM00054">
    <property type="entry name" value="EFh"/>
    <property type="match status" value="4"/>
</dbReference>
<dbReference type="Gene3D" id="1.10.238.10">
    <property type="entry name" value="EF-hand"/>
    <property type="match status" value="2"/>
</dbReference>
<dbReference type="AlphaFoldDB" id="A0AAV2T2S6"/>
<dbReference type="InterPro" id="IPR011992">
    <property type="entry name" value="EF-hand-dom_pair"/>
</dbReference>
<evidence type="ECO:0000259" key="4">
    <source>
        <dbReference type="PROSITE" id="PS50222"/>
    </source>
</evidence>
<sequence>MDPSEEYAKDLIQKGVLTREQLADIRAAFIFFDKNGDGTVSYEELETALKYLGHEISDSQLHQMIAQVDQNGDGSLDYGEFLRAMMEYYTHQPTSERTNDMSLYRRAFAEFDHNGDGFIDADELKGTMSSLGETLTNEDIQDMMKEADRDGDGKVGFQDIKQSPNPV</sequence>
<feature type="domain" description="EF-hand" evidence="4">
    <location>
        <begin position="99"/>
        <end position="134"/>
    </location>
</feature>
<proteinExistence type="predicted"/>
<dbReference type="PROSITE" id="PS50222">
    <property type="entry name" value="EF_HAND_2"/>
    <property type="match status" value="4"/>
</dbReference>
<gene>
    <name evidence="5" type="ORF">CDAUBV1_LOCUS4301</name>
</gene>
<dbReference type="Pfam" id="PF13499">
    <property type="entry name" value="EF-hand_7"/>
    <property type="match status" value="2"/>
</dbReference>
<organism evidence="5 6">
    <name type="scientific">Calicophoron daubneyi</name>
    <name type="common">Rumen fluke</name>
    <name type="synonym">Paramphistomum daubneyi</name>
    <dbReference type="NCBI Taxonomy" id="300641"/>
    <lineage>
        <taxon>Eukaryota</taxon>
        <taxon>Metazoa</taxon>
        <taxon>Spiralia</taxon>
        <taxon>Lophotrochozoa</taxon>
        <taxon>Platyhelminthes</taxon>
        <taxon>Trematoda</taxon>
        <taxon>Digenea</taxon>
        <taxon>Plagiorchiida</taxon>
        <taxon>Pronocephalata</taxon>
        <taxon>Paramphistomoidea</taxon>
        <taxon>Paramphistomidae</taxon>
        <taxon>Calicophoron</taxon>
    </lineage>
</organism>
<feature type="domain" description="EF-hand" evidence="4">
    <location>
        <begin position="56"/>
        <end position="91"/>
    </location>
</feature>
<feature type="domain" description="EF-hand" evidence="4">
    <location>
        <begin position="20"/>
        <end position="55"/>
    </location>
</feature>
<dbReference type="GO" id="GO:0005509">
    <property type="term" value="F:calcium ion binding"/>
    <property type="evidence" value="ECO:0007669"/>
    <property type="project" value="InterPro"/>
</dbReference>
<keyword evidence="1" id="KW-0677">Repeat</keyword>
<dbReference type="InterPro" id="IPR050230">
    <property type="entry name" value="CALM/Myosin/TropC-like"/>
</dbReference>
<dbReference type="InterPro" id="IPR018247">
    <property type="entry name" value="EF_Hand_1_Ca_BS"/>
</dbReference>
<dbReference type="GO" id="GO:0016460">
    <property type="term" value="C:myosin II complex"/>
    <property type="evidence" value="ECO:0007669"/>
    <property type="project" value="TreeGrafter"/>
</dbReference>
<evidence type="ECO:0000256" key="2">
    <source>
        <dbReference type="ARBA" id="ARBA00022837"/>
    </source>
</evidence>
<dbReference type="EMBL" id="CAXLJL010000102">
    <property type="protein sequence ID" value="CAL5131753.1"/>
    <property type="molecule type" value="Genomic_DNA"/>
</dbReference>
<dbReference type="SUPFAM" id="SSF47473">
    <property type="entry name" value="EF-hand"/>
    <property type="match status" value="1"/>
</dbReference>
<dbReference type="PROSITE" id="PS00018">
    <property type="entry name" value="EF_HAND_1"/>
    <property type="match status" value="4"/>
</dbReference>
<feature type="region of interest" description="Disordered" evidence="3">
    <location>
        <begin position="146"/>
        <end position="167"/>
    </location>
</feature>
<evidence type="ECO:0000313" key="5">
    <source>
        <dbReference type="EMBL" id="CAL5131753.1"/>
    </source>
</evidence>
<accession>A0AAV2T2S6</accession>
<name>A0AAV2T2S6_CALDB</name>
<dbReference type="Proteomes" id="UP001497525">
    <property type="component" value="Unassembled WGS sequence"/>
</dbReference>
<feature type="domain" description="EF-hand" evidence="4">
    <location>
        <begin position="135"/>
        <end position="167"/>
    </location>
</feature>